<dbReference type="SUPFAM" id="SSF58100">
    <property type="entry name" value="Bacterial hemolysins"/>
    <property type="match status" value="1"/>
</dbReference>
<dbReference type="Gene3D" id="1.20.5.190">
    <property type="match status" value="2"/>
</dbReference>
<evidence type="ECO:0000313" key="1">
    <source>
        <dbReference type="EMBL" id="BCQ33810.1"/>
    </source>
</evidence>
<reference evidence="1 2" key="1">
    <citation type="submission" date="2021-01" db="EMBL/GenBank/DDBJ databases">
        <title>Complete genome sequence of Erwinia rhapontici MAFF 311153.</title>
        <authorList>
            <person name="Morohoshi T."/>
            <person name="Someya N."/>
        </authorList>
    </citation>
    <scope>NUCLEOTIDE SEQUENCE [LARGE SCALE GENOMIC DNA]</scope>
    <source>
        <strain evidence="1 2">MAFF 311153</strain>
    </source>
</reference>
<sequence>MDTRVGKLEGHVGNLQKDVGLLQQDVGLLKHDVSRLKDDVHILKGDVSKLKEDVGTLKIDVAVIKSNYATREDIMRLDKKIDLKMESLRTELHQSLALQTKWFASSQLGLLALGLGLAKLLF</sequence>
<gene>
    <name evidence="1" type="ORF">ERHA53_11530</name>
</gene>
<proteinExistence type="predicted"/>
<keyword evidence="2" id="KW-1185">Reference proteome</keyword>
<protein>
    <recommendedName>
        <fullName evidence="3">Hemolysin XhlA</fullName>
    </recommendedName>
</protein>
<name>A0ABM7MXD0_ERWRD</name>
<organism evidence="1 2">
    <name type="scientific">Erwinia rhapontici</name>
    <name type="common">Pectobacterium rhapontici</name>
    <dbReference type="NCBI Taxonomy" id="55212"/>
    <lineage>
        <taxon>Bacteria</taxon>
        <taxon>Pseudomonadati</taxon>
        <taxon>Pseudomonadota</taxon>
        <taxon>Gammaproteobacteria</taxon>
        <taxon>Enterobacterales</taxon>
        <taxon>Erwiniaceae</taxon>
        <taxon>Erwinia</taxon>
    </lineage>
</organism>
<dbReference type="EMBL" id="AP024329">
    <property type="protein sequence ID" value="BCQ33810.1"/>
    <property type="molecule type" value="Genomic_DNA"/>
</dbReference>
<evidence type="ECO:0008006" key="3">
    <source>
        <dbReference type="Google" id="ProtNLM"/>
    </source>
</evidence>
<evidence type="ECO:0000313" key="2">
    <source>
        <dbReference type="Proteomes" id="UP000677515"/>
    </source>
</evidence>
<accession>A0ABM7MXD0</accession>
<dbReference type="RefSeq" id="WP_133845668.1">
    <property type="nucleotide sequence ID" value="NZ_AP024329.1"/>
</dbReference>
<dbReference type="Proteomes" id="UP000677515">
    <property type="component" value="Chromosome"/>
</dbReference>